<gene>
    <name evidence="2" type="ORF">GLAREA_11915</name>
</gene>
<dbReference type="OrthoDB" id="5281682at2759"/>
<protein>
    <submittedName>
        <fullName evidence="2">Uncharacterized protein</fullName>
    </submittedName>
</protein>
<keyword evidence="3" id="KW-1185">Reference proteome</keyword>
<dbReference type="AlphaFoldDB" id="S3DZW3"/>
<organism evidence="2 3">
    <name type="scientific">Glarea lozoyensis (strain ATCC 20868 / MF5171)</name>
    <dbReference type="NCBI Taxonomy" id="1116229"/>
    <lineage>
        <taxon>Eukaryota</taxon>
        <taxon>Fungi</taxon>
        <taxon>Dikarya</taxon>
        <taxon>Ascomycota</taxon>
        <taxon>Pezizomycotina</taxon>
        <taxon>Leotiomycetes</taxon>
        <taxon>Helotiales</taxon>
        <taxon>Helotiaceae</taxon>
        <taxon>Glarea</taxon>
    </lineage>
</organism>
<dbReference type="eggNOG" id="ENOG502SM1Y">
    <property type="taxonomic scope" value="Eukaryota"/>
</dbReference>
<name>S3DZW3_GLAL2</name>
<dbReference type="GeneID" id="19470956"/>
<evidence type="ECO:0000313" key="3">
    <source>
        <dbReference type="Proteomes" id="UP000016922"/>
    </source>
</evidence>
<dbReference type="HOGENOM" id="CLU_022339_0_0_1"/>
<dbReference type="KEGG" id="glz:GLAREA_11915"/>
<reference evidence="2 3" key="1">
    <citation type="journal article" date="2013" name="BMC Genomics">
        <title>Genomics-driven discovery of the pneumocandin biosynthetic gene cluster in the fungus Glarea lozoyensis.</title>
        <authorList>
            <person name="Chen L."/>
            <person name="Yue Q."/>
            <person name="Zhang X."/>
            <person name="Xiang M."/>
            <person name="Wang C."/>
            <person name="Li S."/>
            <person name="Che Y."/>
            <person name="Ortiz-Lopez F.J."/>
            <person name="Bills G.F."/>
            <person name="Liu X."/>
            <person name="An Z."/>
        </authorList>
    </citation>
    <scope>NUCLEOTIDE SEQUENCE [LARGE SCALE GENOMIC DNA]</scope>
    <source>
        <strain evidence="3">ATCC 20868 / MF5171</strain>
    </source>
</reference>
<dbReference type="STRING" id="1116229.S3DZW3"/>
<sequence>MFPEPPPQQNRAEEPSSTLHLMTTASTPATPGPSTPTSVRPLPIDQLKIDDHEEDIVPPARPKSTPFPEADMVEGDIQCLLRLSDGDRIDGVSQLLLPAPSTTSHLCGLPLEIHDCILDHLFGQRSSAASRTTGPGKSKILRSWGTALRHSRRKEVARLSLVSGKWRHLVQDRLYRHLKVKGTRESIAQAVEWFQEHPHLCPYVKHIEVWFPVFQQKNPAFDRTLRVPAPERSSSLRALPTLAESASITYQSPSNNCTLEEIFRFVQMTLGEACILTLEGGDRKKPPMVRHFLNPSQKGSLPEIPQIKTLVCKGQWNLIRSNEDFQNISKALPHLSEWHGLYAKPKSKSYISMAATLPNLARTLTHLNLCLENDYRREAASPMFVKKVGGKTHFCIELAKAIPTLEHLAFTGRICKGFFDQAAKLTSPRTTRMKSIDLIVKNICRPTYVWNDGTGITDMAFIQAFEALVISAVKSLDKLAAMEFLRIRFIDLESQVPALNPYFQLQDNHCTGIWSDPIVDNLRRTRPYATFAEKADTLSDVGFKDGQLFIPGNFSKTRPQSIKISSYSTLMGGITIT</sequence>
<feature type="region of interest" description="Disordered" evidence="1">
    <location>
        <begin position="1"/>
        <end position="42"/>
    </location>
</feature>
<dbReference type="OMA" id="IWVPVWG"/>
<dbReference type="Proteomes" id="UP000016922">
    <property type="component" value="Unassembled WGS sequence"/>
</dbReference>
<accession>S3DZW3</accession>
<proteinExistence type="predicted"/>
<dbReference type="EMBL" id="KE145360">
    <property type="protein sequence ID" value="EPE31833.1"/>
    <property type="molecule type" value="Genomic_DNA"/>
</dbReference>
<evidence type="ECO:0000256" key="1">
    <source>
        <dbReference type="SAM" id="MobiDB-lite"/>
    </source>
</evidence>
<dbReference type="RefSeq" id="XP_008080888.1">
    <property type="nucleotide sequence ID" value="XM_008082697.1"/>
</dbReference>
<evidence type="ECO:0000313" key="2">
    <source>
        <dbReference type="EMBL" id="EPE31833.1"/>
    </source>
</evidence>